<dbReference type="AlphaFoldDB" id="A0A917L2Y6"/>
<dbReference type="EMBL" id="BMKW01000019">
    <property type="protein sequence ID" value="GGJ40254.1"/>
    <property type="molecule type" value="Genomic_DNA"/>
</dbReference>
<protein>
    <recommendedName>
        <fullName evidence="4">5-formyltetrahydrofolate cyclo-ligase</fullName>
        <ecNumber evidence="4">6.3.3.2</ecNumber>
    </recommendedName>
</protein>
<gene>
    <name evidence="5" type="ORF">GCM10011320_54870</name>
</gene>
<keyword evidence="2 4" id="KW-0547">Nucleotide-binding</keyword>
<dbReference type="GO" id="GO:0046872">
    <property type="term" value="F:metal ion binding"/>
    <property type="evidence" value="ECO:0007669"/>
    <property type="project" value="UniProtKB-KW"/>
</dbReference>
<evidence type="ECO:0000256" key="3">
    <source>
        <dbReference type="ARBA" id="ARBA00022840"/>
    </source>
</evidence>
<keyword evidence="4" id="KW-0479">Metal-binding</keyword>
<dbReference type="GO" id="GO:0035999">
    <property type="term" value="P:tetrahydrofolate interconversion"/>
    <property type="evidence" value="ECO:0007669"/>
    <property type="project" value="TreeGrafter"/>
</dbReference>
<dbReference type="Pfam" id="PF01812">
    <property type="entry name" value="5-FTHF_cyc-lig"/>
    <property type="match status" value="1"/>
</dbReference>
<comment type="cofactor">
    <cofactor evidence="4">
        <name>Mg(2+)</name>
        <dbReference type="ChEBI" id="CHEBI:18420"/>
    </cofactor>
</comment>
<name>A0A917L2Y6_9PROT</name>
<evidence type="ECO:0000256" key="2">
    <source>
        <dbReference type="ARBA" id="ARBA00022741"/>
    </source>
</evidence>
<dbReference type="GO" id="GO:0005524">
    <property type="term" value="F:ATP binding"/>
    <property type="evidence" value="ECO:0007669"/>
    <property type="project" value="UniProtKB-KW"/>
</dbReference>
<comment type="similarity">
    <text evidence="1 4">Belongs to the 5-formyltetrahydrofolate cyclo-ligase family.</text>
</comment>
<dbReference type="SUPFAM" id="SSF100950">
    <property type="entry name" value="NagB/RpiA/CoA transferase-like"/>
    <property type="match status" value="1"/>
</dbReference>
<comment type="catalytic activity">
    <reaction evidence="4">
        <text>(6S)-5-formyl-5,6,7,8-tetrahydrofolate + ATP = (6R)-5,10-methenyltetrahydrofolate + ADP + phosphate</text>
        <dbReference type="Rhea" id="RHEA:10488"/>
        <dbReference type="ChEBI" id="CHEBI:30616"/>
        <dbReference type="ChEBI" id="CHEBI:43474"/>
        <dbReference type="ChEBI" id="CHEBI:57455"/>
        <dbReference type="ChEBI" id="CHEBI:57457"/>
        <dbReference type="ChEBI" id="CHEBI:456216"/>
        <dbReference type="EC" id="6.3.3.2"/>
    </reaction>
</comment>
<reference evidence="5" key="1">
    <citation type="journal article" date="2014" name="Int. J. Syst. Evol. Microbiol.">
        <title>Complete genome sequence of Corynebacterium casei LMG S-19264T (=DSM 44701T), isolated from a smear-ripened cheese.</title>
        <authorList>
            <consortium name="US DOE Joint Genome Institute (JGI-PGF)"/>
            <person name="Walter F."/>
            <person name="Albersmeier A."/>
            <person name="Kalinowski J."/>
            <person name="Ruckert C."/>
        </authorList>
    </citation>
    <scope>NUCLEOTIDE SEQUENCE</scope>
    <source>
        <strain evidence="5">CGMCC 1.3617</strain>
    </source>
</reference>
<dbReference type="InterPro" id="IPR002698">
    <property type="entry name" value="FTHF_cligase"/>
</dbReference>
<dbReference type="Proteomes" id="UP000661507">
    <property type="component" value="Unassembled WGS sequence"/>
</dbReference>
<proteinExistence type="inferred from homology"/>
<dbReference type="NCBIfam" id="TIGR02727">
    <property type="entry name" value="MTHFS_bact"/>
    <property type="match status" value="1"/>
</dbReference>
<keyword evidence="4" id="KW-0460">Magnesium</keyword>
<dbReference type="PANTHER" id="PTHR23407:SF1">
    <property type="entry name" value="5-FORMYLTETRAHYDROFOLATE CYCLO-LIGASE"/>
    <property type="match status" value="1"/>
</dbReference>
<reference evidence="5" key="2">
    <citation type="submission" date="2020-09" db="EMBL/GenBank/DDBJ databases">
        <authorList>
            <person name="Sun Q."/>
            <person name="Zhou Y."/>
        </authorList>
    </citation>
    <scope>NUCLEOTIDE SEQUENCE</scope>
    <source>
        <strain evidence="5">CGMCC 1.3617</strain>
    </source>
</reference>
<dbReference type="InterPro" id="IPR024185">
    <property type="entry name" value="FTHF_cligase-like_sf"/>
</dbReference>
<dbReference type="RefSeq" id="WP_188972904.1">
    <property type="nucleotide sequence ID" value="NZ_BMKW01000019.1"/>
</dbReference>
<dbReference type="GO" id="GO:0030272">
    <property type="term" value="F:5-formyltetrahydrofolate cyclo-ligase activity"/>
    <property type="evidence" value="ECO:0007669"/>
    <property type="project" value="UniProtKB-EC"/>
</dbReference>
<dbReference type="GO" id="GO:0009396">
    <property type="term" value="P:folic acid-containing compound biosynthetic process"/>
    <property type="evidence" value="ECO:0007669"/>
    <property type="project" value="TreeGrafter"/>
</dbReference>
<evidence type="ECO:0000256" key="1">
    <source>
        <dbReference type="ARBA" id="ARBA00010638"/>
    </source>
</evidence>
<dbReference type="PANTHER" id="PTHR23407">
    <property type="entry name" value="ATPASE INHIBITOR/5-FORMYLTETRAHYDROFOLATE CYCLO-LIGASE"/>
    <property type="match status" value="1"/>
</dbReference>
<evidence type="ECO:0000256" key="4">
    <source>
        <dbReference type="RuleBase" id="RU361279"/>
    </source>
</evidence>
<comment type="caution">
    <text evidence="5">The sequence shown here is derived from an EMBL/GenBank/DDBJ whole genome shotgun (WGS) entry which is preliminary data.</text>
</comment>
<organism evidence="5 6">
    <name type="scientific">Neoroseomonas lacus</name>
    <dbReference type="NCBI Taxonomy" id="287609"/>
    <lineage>
        <taxon>Bacteria</taxon>
        <taxon>Pseudomonadati</taxon>
        <taxon>Pseudomonadota</taxon>
        <taxon>Alphaproteobacteria</taxon>
        <taxon>Acetobacterales</taxon>
        <taxon>Acetobacteraceae</taxon>
        <taxon>Neoroseomonas</taxon>
    </lineage>
</organism>
<evidence type="ECO:0000313" key="6">
    <source>
        <dbReference type="Proteomes" id="UP000661507"/>
    </source>
</evidence>
<keyword evidence="3 4" id="KW-0067">ATP-binding</keyword>
<keyword evidence="6" id="KW-1185">Reference proteome</keyword>
<sequence length="238" mass="26116">MTQRPGIASPEEDPNVEILCASPPCFMHELDPAWLGLLSWEQIRAWRRAERAALIARRLAVPVAARLERDDAITVHVRAAVPDLARRHVGFYWPFKGEYDPRPLARALHREGARLALPMVATKGRPLIFRAWRPGTRMMQGVWNIPIPAQGEEVTPDTLLVPLVGFDARGYRLGYGGGYYDRTLAAMAPRPVAIGIGFENGRLATIHPQPHDVRMDLTVTEAGATGIGAGSGPAEPTP</sequence>
<dbReference type="EC" id="6.3.3.2" evidence="4"/>
<evidence type="ECO:0000313" key="5">
    <source>
        <dbReference type="EMBL" id="GGJ40254.1"/>
    </source>
</evidence>
<dbReference type="Gene3D" id="3.40.50.10420">
    <property type="entry name" value="NagB/RpiA/CoA transferase-like"/>
    <property type="match status" value="1"/>
</dbReference>
<accession>A0A917L2Y6</accession>
<dbReference type="InterPro" id="IPR037171">
    <property type="entry name" value="NagB/RpiA_transferase-like"/>
</dbReference>